<name>A0A821JH19_9BILA</name>
<keyword evidence="2" id="KW-1185">Reference proteome</keyword>
<comment type="caution">
    <text evidence="1">The sequence shown here is derived from an EMBL/GenBank/DDBJ whole genome shotgun (WGS) entry which is preliminary data.</text>
</comment>
<gene>
    <name evidence="1" type="ORF">UJA718_LOCUS37177</name>
</gene>
<accession>A0A821JH19</accession>
<evidence type="ECO:0000313" key="2">
    <source>
        <dbReference type="Proteomes" id="UP000663873"/>
    </source>
</evidence>
<dbReference type="Proteomes" id="UP000663873">
    <property type="component" value="Unassembled WGS sequence"/>
</dbReference>
<sequence length="108" mass="12124">MCSNKKEYRSWLYEMFCLGWHAKVARPICTNKNKQECTEEFPDGIYIGCGNTPKAKSGLCEPCRESILLKDSETSLLTDDDKGIYDDPLMGCNVSRGDRYVGSISILA</sequence>
<protein>
    <submittedName>
        <fullName evidence="1">Uncharacterized protein</fullName>
    </submittedName>
</protein>
<proteinExistence type="predicted"/>
<evidence type="ECO:0000313" key="1">
    <source>
        <dbReference type="EMBL" id="CAF4719548.1"/>
    </source>
</evidence>
<reference evidence="1" key="1">
    <citation type="submission" date="2021-02" db="EMBL/GenBank/DDBJ databases">
        <authorList>
            <person name="Nowell W R."/>
        </authorList>
    </citation>
    <scope>NUCLEOTIDE SEQUENCE</scope>
</reference>
<organism evidence="1 2">
    <name type="scientific">Rotaria socialis</name>
    <dbReference type="NCBI Taxonomy" id="392032"/>
    <lineage>
        <taxon>Eukaryota</taxon>
        <taxon>Metazoa</taxon>
        <taxon>Spiralia</taxon>
        <taxon>Gnathifera</taxon>
        <taxon>Rotifera</taxon>
        <taxon>Eurotatoria</taxon>
        <taxon>Bdelloidea</taxon>
        <taxon>Philodinida</taxon>
        <taxon>Philodinidae</taxon>
        <taxon>Rotaria</taxon>
    </lineage>
</organism>
<dbReference type="AlphaFoldDB" id="A0A821JH19"/>
<dbReference type="EMBL" id="CAJOBP010036654">
    <property type="protein sequence ID" value="CAF4719548.1"/>
    <property type="molecule type" value="Genomic_DNA"/>
</dbReference>